<keyword evidence="6" id="KW-0276">Fatty acid metabolism</keyword>
<dbReference type="PROSITE" id="PS50075">
    <property type="entry name" value="CARRIER"/>
    <property type="match status" value="1"/>
</dbReference>
<feature type="domain" description="Ketosynthase family 3 (KS3)" evidence="23">
    <location>
        <begin position="9"/>
        <end position="436"/>
    </location>
</feature>
<dbReference type="InterPro" id="IPR006162">
    <property type="entry name" value="Ppantetheine_attach_site"/>
</dbReference>
<sequence length="1582" mass="166279">MSDAVGGGEERIAIVGLAGRFPGAKTLEGFWEMLRRGGDARRVPTDAELDDAGVPQALRAHPQWVRSSYVLEGATDFDAGLFGYSPREAELMDPQQRIFMECAWESLDNAGYDPLRFKGAVAVYASVSLSSYLLRALMRQPDLMDTAGSFGVMLANDKDYVATRVSHRLGLRGPAATVQTACSSSLVALHLACQSLLSGESDMALAGGSSVSFPQTAGYLYQEGMIFSPDGYCRAFDAKANGTVRGAGAAVVVLKRLSDALKDGDTIHGVLLGTAVNNDGAGKVGFTAPSVEGQAAVIAEALAISGVTPEDIQYVEAHATGTPLGDPIEVAALNQAFGGKQTGQKRVALGSLKAAIGHLDAAAGIAGVVKTVLAMEHGEIPASPHFQQPNPVIDFDAGPFFVPSQPRPWTSANGPRRAGVSAFGIGGTNTHVILEEAPKTAAPAPSRRAWHVLPLSARTPAALDAATEQLAAHLDAKPNVSLADMAYTLQVGRHIHEHRRAVVVKDVADAKAALRDARRLLGGSGLNTRRPVVFLFSGQGSQYVDMGRGLYEQEPTFRTEVDTCAEKLKPHLGLDLRTVLYPPADGREKATEQLKQTSLTQPALFVIEYALAKLWASWGVTPQAMVGHSIGEYVAACLSGVFSLDDALALVATRGRLMQSLPAGSMLSVRLTPEALAPLMDARLSVAAVNAPGFTVVAGPTDAVDALQAKLEAQKVEVSRLHTSHAFHSTMMDPIVEEFRQAVAKVARKEPKDLYLSNVTGTWVTPEDAVSPAYWARHLRDAVRFQDSATLLLNDPEHVFLEVGPGNALATLVRRNAKEGTFPAILTTLPAPRDAQQDALTHATDAFAKLWLAGAKTIAGRVYKGESRRRIPLPAYPFQRERYDLLKGPPPALPRAATAARTAPTQGVELTVPSWPRTRASPQVPSLSGQRWLVLEADTPVASRVTERLRQAGADVVSLVAGQGASDPVTKRFSVDVASPDAVSEQLERLRGEDWTPAHVAYLWPLVKEPRDLESGLATSFHGLLALAKAVGPGAAKAPITLDVVTTGAQDVTGEEPLLPWQAAAVGASRVLPQEYPGLTVRAVDVTWPAPDESASGPWLERLVTELATGKEAVVALRGPYRHVEGFEPLDLPVITGADSSEPQGAPGQGAATSAAASGSAPVLGTTTLGGPGATTLGATGPGSTGTASTASVTGPGASHDSASTAQSTGLKNGGVYVIVGGLGRVGLALAEQLTQAVKPKLVLLSRRTLPAPGEWDAWRAGHDAQDATSKAIERMRALEQSGAQVLALRADAGVPGQLDKALQVAEARFGRVDGVFYAAGDGGMATRISVDESTPEATAPLLAGRFGGLTQLAEALASRRPDFVVVQSSLTVVLGGMAVSAVAAAHAGMDALAARQARLGGTRWYTVDWDVWGVGEGFRPDAVISPTEGFRLLRALLTQPTGGRFLASRGSLEARLQVARDGTTTARAGGSASGKHPRPPLANAFVAPRDETEEKVAALWQDLLGVESVGITDNFFELGGHSLLGVQLLSRIREAFQVELSMRALFESPTVEVMTVAIVEASASQLDPEALEAMLAELEQG</sequence>
<dbReference type="Pfam" id="PF00109">
    <property type="entry name" value="ketoacyl-synt"/>
    <property type="match status" value="1"/>
</dbReference>
<dbReference type="InterPro" id="IPR036291">
    <property type="entry name" value="NAD(P)-bd_dom_sf"/>
</dbReference>
<evidence type="ECO:0000256" key="5">
    <source>
        <dbReference type="ARBA" id="ARBA00022679"/>
    </source>
</evidence>
<dbReference type="InterPro" id="IPR013968">
    <property type="entry name" value="PKS_KR"/>
</dbReference>
<dbReference type="SUPFAM" id="SSF53901">
    <property type="entry name" value="Thiolase-like"/>
    <property type="match status" value="1"/>
</dbReference>
<dbReference type="SMART" id="SM00822">
    <property type="entry name" value="PKS_KR"/>
    <property type="match status" value="1"/>
</dbReference>
<keyword evidence="4" id="KW-0597">Phosphoprotein</keyword>
<comment type="cofactor">
    <cofactor evidence="2">
        <name>pantetheine 4'-phosphate</name>
        <dbReference type="ChEBI" id="CHEBI:47942"/>
    </cofactor>
</comment>
<dbReference type="Pfam" id="PF02801">
    <property type="entry name" value="Ketoacyl-synt_C"/>
    <property type="match status" value="1"/>
</dbReference>
<dbReference type="GO" id="GO:0006633">
    <property type="term" value="P:fatty acid biosynthetic process"/>
    <property type="evidence" value="ECO:0007669"/>
    <property type="project" value="InterPro"/>
</dbReference>
<dbReference type="InterPro" id="IPR001227">
    <property type="entry name" value="Ac_transferase_dom_sf"/>
</dbReference>
<feature type="domain" description="Carrier" evidence="22">
    <location>
        <begin position="1488"/>
        <end position="1563"/>
    </location>
</feature>
<keyword evidence="7" id="KW-0521">NADP</keyword>
<feature type="compositionally biased region" description="Low complexity" evidence="21">
    <location>
        <begin position="1143"/>
        <end position="1167"/>
    </location>
</feature>
<keyword evidence="25" id="KW-1185">Reference proteome</keyword>
<comment type="catalytic activity">
    <reaction evidence="11">
        <text>17-(4-hydroxyphenyl)heptadecanoyl-[(phenol)carboxyphthiodiolenone synthase] + 2 (S)-methylmalonyl-CoA + 3 malonyl-CoA + 5 NADPH + 10 H(+) = C35-(phenol)carboxyphthiodiolenone-[(phenol)carboxyphthiodiolenone synthase] + 5 CO2 + 5 NADP(+) + 5 CoA + 2 H2O</text>
        <dbReference type="Rhea" id="RHEA:57756"/>
        <dbReference type="Rhea" id="RHEA-COMP:14272"/>
        <dbReference type="Rhea" id="RHEA-COMP:14989"/>
        <dbReference type="ChEBI" id="CHEBI:15377"/>
        <dbReference type="ChEBI" id="CHEBI:15378"/>
        <dbReference type="ChEBI" id="CHEBI:16526"/>
        <dbReference type="ChEBI" id="CHEBI:57287"/>
        <dbReference type="ChEBI" id="CHEBI:57327"/>
        <dbReference type="ChEBI" id="CHEBI:57384"/>
        <dbReference type="ChEBI" id="CHEBI:57783"/>
        <dbReference type="ChEBI" id="CHEBI:58349"/>
        <dbReference type="ChEBI" id="CHEBI:133300"/>
        <dbReference type="ChEBI" id="CHEBI:142259"/>
        <dbReference type="EC" id="2.3.1.292"/>
    </reaction>
</comment>
<feature type="region of interest" description="Disordered" evidence="21">
    <location>
        <begin position="1134"/>
        <end position="1208"/>
    </location>
</feature>
<dbReference type="Pfam" id="PF22621">
    <property type="entry name" value="CurL-like_PKS_C"/>
    <property type="match status" value="1"/>
</dbReference>
<evidence type="ECO:0000256" key="1">
    <source>
        <dbReference type="ARBA" id="ARBA00001937"/>
    </source>
</evidence>
<dbReference type="InterPro" id="IPR016036">
    <property type="entry name" value="Malonyl_transacylase_ACP-bd"/>
</dbReference>
<accession>A0A7Y4KF97</accession>
<evidence type="ECO:0000259" key="22">
    <source>
        <dbReference type="PROSITE" id="PS50075"/>
    </source>
</evidence>
<keyword evidence="8" id="KW-0560">Oxidoreductase</keyword>
<evidence type="ECO:0000256" key="16">
    <source>
        <dbReference type="ARBA" id="ARBA00066974"/>
    </source>
</evidence>
<dbReference type="PANTHER" id="PTHR43775">
    <property type="entry name" value="FATTY ACID SYNTHASE"/>
    <property type="match status" value="1"/>
</dbReference>
<evidence type="ECO:0000256" key="8">
    <source>
        <dbReference type="ARBA" id="ARBA00023002"/>
    </source>
</evidence>
<evidence type="ECO:0000256" key="14">
    <source>
        <dbReference type="ARBA" id="ARBA00052745"/>
    </source>
</evidence>
<comment type="cofactor">
    <cofactor evidence="1">
        <name>NADP(+)</name>
        <dbReference type="ChEBI" id="CHEBI:58349"/>
    </cofactor>
</comment>
<dbReference type="Gene3D" id="3.40.50.1820">
    <property type="entry name" value="alpha/beta hydrolase"/>
    <property type="match status" value="1"/>
</dbReference>
<name>A0A7Y4KF97_9BACT</name>
<keyword evidence="5 24" id="KW-0808">Transferase</keyword>
<proteinExistence type="predicted"/>
<dbReference type="PROSITE" id="PS00606">
    <property type="entry name" value="KS3_1"/>
    <property type="match status" value="1"/>
</dbReference>
<protein>
    <recommendedName>
        <fullName evidence="17">Phenolphthiocerol/phthiocerol polyketide synthase subunit E</fullName>
        <ecNumber evidence="16">2.3.1.292</ecNumber>
    </recommendedName>
    <alternativeName>
        <fullName evidence="19">(Phenol)carboxyphthiodiolenone synthase subunit E</fullName>
    </alternativeName>
    <alternativeName>
        <fullName evidence="20">Beta-ketoacyl-acyl-carrier-protein synthase I</fullName>
    </alternativeName>
    <alternativeName>
        <fullName evidence="18">Phthiocerol synthesis polyketide synthase type I PpsE</fullName>
    </alternativeName>
</protein>
<keyword evidence="24" id="KW-0012">Acyltransferase</keyword>
<evidence type="ECO:0000256" key="12">
    <source>
        <dbReference type="ARBA" id="ARBA00051971"/>
    </source>
</evidence>
<dbReference type="Gene3D" id="3.40.47.10">
    <property type="match status" value="1"/>
</dbReference>
<dbReference type="Gene3D" id="3.30.70.250">
    <property type="entry name" value="Malonyl-CoA ACP transacylase, ACP-binding"/>
    <property type="match status" value="1"/>
</dbReference>
<evidence type="ECO:0000313" key="24">
    <source>
        <dbReference type="EMBL" id="NOK32771.1"/>
    </source>
</evidence>
<evidence type="ECO:0000256" key="15">
    <source>
        <dbReference type="ARBA" id="ARBA00058455"/>
    </source>
</evidence>
<dbReference type="Gene3D" id="3.30.70.3290">
    <property type="match status" value="1"/>
</dbReference>
<dbReference type="GO" id="GO:0004312">
    <property type="term" value="F:fatty acid synthase activity"/>
    <property type="evidence" value="ECO:0007669"/>
    <property type="project" value="TreeGrafter"/>
</dbReference>
<dbReference type="Gene3D" id="3.40.50.720">
    <property type="entry name" value="NAD(P)-binding Rossmann-like Domain"/>
    <property type="match status" value="1"/>
</dbReference>
<gene>
    <name evidence="24" type="ORF">HMI49_06110</name>
</gene>
<dbReference type="SUPFAM" id="SSF51735">
    <property type="entry name" value="NAD(P)-binding Rossmann-fold domains"/>
    <property type="match status" value="2"/>
</dbReference>
<dbReference type="Gene3D" id="3.40.366.10">
    <property type="entry name" value="Malonyl-Coenzyme A Acyl Carrier Protein, domain 2"/>
    <property type="match status" value="1"/>
</dbReference>
<reference evidence="24 25" key="1">
    <citation type="submission" date="2020-05" db="EMBL/GenBank/DDBJ databases">
        <authorList>
            <person name="Whitworth D."/>
        </authorList>
    </citation>
    <scope>NUCLEOTIDE SEQUENCE [LARGE SCALE GENOMIC DNA]</scope>
    <source>
        <strain evidence="24 25">AB043B</strain>
    </source>
</reference>
<dbReference type="SMART" id="SM00825">
    <property type="entry name" value="PKS_KS"/>
    <property type="match status" value="1"/>
</dbReference>
<organism evidence="24 25">
    <name type="scientific">Corallococcus exercitus</name>
    <dbReference type="NCBI Taxonomy" id="2316736"/>
    <lineage>
        <taxon>Bacteria</taxon>
        <taxon>Pseudomonadati</taxon>
        <taxon>Myxococcota</taxon>
        <taxon>Myxococcia</taxon>
        <taxon>Myxococcales</taxon>
        <taxon>Cystobacterineae</taxon>
        <taxon>Myxococcaceae</taxon>
        <taxon>Corallococcus</taxon>
    </lineage>
</organism>
<dbReference type="InterPro" id="IPR020841">
    <property type="entry name" value="PKS_Beta-ketoAc_synthase_dom"/>
</dbReference>
<dbReference type="SMART" id="SM00823">
    <property type="entry name" value="PKS_PP"/>
    <property type="match status" value="1"/>
</dbReference>
<dbReference type="InterPro" id="IPR014030">
    <property type="entry name" value="Ketoacyl_synth_N"/>
</dbReference>
<evidence type="ECO:0000256" key="13">
    <source>
        <dbReference type="ARBA" id="ARBA00052119"/>
    </source>
</evidence>
<comment type="catalytic activity">
    <reaction evidence="12">
        <text>19-(4-hydroxyphenyl)nonadecanoyl-[(phenol)carboxyphthiodiolenone synthase] + 2 (S)-methylmalonyl-CoA + 3 malonyl-CoA + 5 NADPH + 10 H(+) = C37-(phenol)carboxyphthiodiolenone-[(phenol)carboxyphthiodiolenone synthase] + 5 CO2 + 5 NADP(+) + 5 CoA + 2 H2O</text>
        <dbReference type="Rhea" id="RHEA:57760"/>
        <dbReference type="Rhea" id="RHEA-COMP:14273"/>
        <dbReference type="Rhea" id="RHEA-COMP:14990"/>
        <dbReference type="ChEBI" id="CHEBI:15377"/>
        <dbReference type="ChEBI" id="CHEBI:15378"/>
        <dbReference type="ChEBI" id="CHEBI:16526"/>
        <dbReference type="ChEBI" id="CHEBI:57287"/>
        <dbReference type="ChEBI" id="CHEBI:57327"/>
        <dbReference type="ChEBI" id="CHEBI:57384"/>
        <dbReference type="ChEBI" id="CHEBI:57783"/>
        <dbReference type="ChEBI" id="CHEBI:58349"/>
        <dbReference type="ChEBI" id="CHEBI:133301"/>
        <dbReference type="ChEBI" id="CHEBI:142260"/>
        <dbReference type="EC" id="2.3.1.292"/>
    </reaction>
</comment>
<dbReference type="GO" id="GO:0031177">
    <property type="term" value="F:phosphopantetheine binding"/>
    <property type="evidence" value="ECO:0007669"/>
    <property type="project" value="InterPro"/>
</dbReference>
<dbReference type="InterPro" id="IPR009081">
    <property type="entry name" value="PP-bd_ACP"/>
</dbReference>
<evidence type="ECO:0000256" key="7">
    <source>
        <dbReference type="ARBA" id="ARBA00022857"/>
    </source>
</evidence>
<dbReference type="SUPFAM" id="SSF47336">
    <property type="entry name" value="ACP-like"/>
    <property type="match status" value="1"/>
</dbReference>
<evidence type="ECO:0000256" key="19">
    <source>
        <dbReference type="ARBA" id="ARBA00078169"/>
    </source>
</evidence>
<comment type="function">
    <text evidence="15">Part of the PpsABCDE complex involved in the biosynthesis of the lipid core common to phthiocerols and phenolphthiocerols by successive additions of malonyl-CoA or methylmalonyl-CoA extender units. PpsA can accept as substrate the activated forms of either icosanoyl (C20), docosanoyl (C22) or lignoceroyl (C24) groups from FadD26, or a (4-hydroxyphenyl)-C17 or (4-hydroxyphenyl)-C19 fatty acyl from FadD29. PpsA initiates the biosynthesis and extends its substrate using a malonyl-CoA extender unit. The PpsB and PpsC proteins add the second and third malonyl-CoA extender units. PpsD adds an (R)-methylmalonyl unit and PpsE adds a second (R)-methylmalonyl unit. The incorporation of the methylmalonyl units results in formation of two branched methyl groups in the elongated product.</text>
</comment>
<evidence type="ECO:0000259" key="23">
    <source>
        <dbReference type="PROSITE" id="PS52004"/>
    </source>
</evidence>
<dbReference type="Pfam" id="PF00550">
    <property type="entry name" value="PP-binding"/>
    <property type="match status" value="1"/>
</dbReference>
<dbReference type="Proteomes" id="UP000563426">
    <property type="component" value="Unassembled WGS sequence"/>
</dbReference>
<dbReference type="SMART" id="SM00827">
    <property type="entry name" value="PKS_AT"/>
    <property type="match status" value="1"/>
</dbReference>
<dbReference type="EC" id="2.3.1.292" evidence="16"/>
<comment type="catalytic activity">
    <reaction evidence="14">
        <text>icosanoyl-[(phenol)carboxyphthiodiolenone synthase] + 2 (S)-methylmalonyl-CoA + 3 malonyl-CoA + 5 NADPH + 10 H(+) = C32-carboxyphthiodiolenone-[(phenol)carboxyphthiodiolenone synthase] + 5 CO2 + 5 NADP(+) + 5 CoA + 2 H2O</text>
        <dbReference type="Rhea" id="RHEA:57748"/>
        <dbReference type="Rhea" id="RHEA-COMP:14985"/>
        <dbReference type="Rhea" id="RHEA-COMP:14986"/>
        <dbReference type="ChEBI" id="CHEBI:15377"/>
        <dbReference type="ChEBI" id="CHEBI:15378"/>
        <dbReference type="ChEBI" id="CHEBI:16526"/>
        <dbReference type="ChEBI" id="CHEBI:57287"/>
        <dbReference type="ChEBI" id="CHEBI:57327"/>
        <dbReference type="ChEBI" id="CHEBI:57384"/>
        <dbReference type="ChEBI" id="CHEBI:57783"/>
        <dbReference type="ChEBI" id="CHEBI:58349"/>
        <dbReference type="ChEBI" id="CHEBI:87848"/>
        <dbReference type="ChEBI" id="CHEBI:142236"/>
        <dbReference type="EC" id="2.3.1.292"/>
    </reaction>
</comment>
<evidence type="ECO:0000256" key="11">
    <source>
        <dbReference type="ARBA" id="ARBA00050973"/>
    </source>
</evidence>
<dbReference type="EMBL" id="JABFJV010000020">
    <property type="protein sequence ID" value="NOK32771.1"/>
    <property type="molecule type" value="Genomic_DNA"/>
</dbReference>
<dbReference type="CDD" id="cd00833">
    <property type="entry name" value="PKS"/>
    <property type="match status" value="1"/>
</dbReference>
<evidence type="ECO:0000256" key="21">
    <source>
        <dbReference type="SAM" id="MobiDB-lite"/>
    </source>
</evidence>
<evidence type="ECO:0000313" key="25">
    <source>
        <dbReference type="Proteomes" id="UP000563426"/>
    </source>
</evidence>
<evidence type="ECO:0000256" key="18">
    <source>
        <dbReference type="ARBA" id="ARBA00075053"/>
    </source>
</evidence>
<comment type="caution">
    <text evidence="24">The sequence shown here is derived from an EMBL/GenBank/DDBJ whole genome shotgun (WGS) entry which is preliminary data.</text>
</comment>
<dbReference type="Pfam" id="PF00698">
    <property type="entry name" value="Acyl_transf_1"/>
    <property type="match status" value="1"/>
</dbReference>
<dbReference type="GO" id="GO:0016491">
    <property type="term" value="F:oxidoreductase activity"/>
    <property type="evidence" value="ECO:0007669"/>
    <property type="project" value="UniProtKB-KW"/>
</dbReference>
<evidence type="ECO:0000256" key="4">
    <source>
        <dbReference type="ARBA" id="ARBA00022553"/>
    </source>
</evidence>
<evidence type="ECO:0000256" key="17">
    <source>
        <dbReference type="ARBA" id="ARBA00073623"/>
    </source>
</evidence>
<dbReference type="GO" id="GO:0034081">
    <property type="term" value="C:polyketide synthase complex"/>
    <property type="evidence" value="ECO:0007669"/>
    <property type="project" value="UniProtKB-ARBA"/>
</dbReference>
<keyword evidence="9" id="KW-0443">Lipid metabolism</keyword>
<dbReference type="InterPro" id="IPR018201">
    <property type="entry name" value="Ketoacyl_synth_AS"/>
</dbReference>
<dbReference type="PANTHER" id="PTHR43775:SF51">
    <property type="entry name" value="INACTIVE PHENOLPHTHIOCEROL SYNTHESIS POLYKETIDE SYNTHASE TYPE I PKS1-RELATED"/>
    <property type="match status" value="1"/>
</dbReference>
<dbReference type="InterPro" id="IPR014043">
    <property type="entry name" value="Acyl_transferase_dom"/>
</dbReference>
<dbReference type="InterPro" id="IPR050091">
    <property type="entry name" value="PKS_NRPS_Biosynth_Enz"/>
</dbReference>
<evidence type="ECO:0000256" key="2">
    <source>
        <dbReference type="ARBA" id="ARBA00001957"/>
    </source>
</evidence>
<evidence type="ECO:0000256" key="9">
    <source>
        <dbReference type="ARBA" id="ARBA00023098"/>
    </source>
</evidence>
<dbReference type="FunFam" id="1.10.1200.10:FF:000005">
    <property type="entry name" value="Nonribosomal peptide synthetase 1"/>
    <property type="match status" value="1"/>
</dbReference>
<dbReference type="FunFam" id="3.40.47.10:FF:000042">
    <property type="entry name" value="Polyketide synthase Pks13"/>
    <property type="match status" value="1"/>
</dbReference>
<dbReference type="SUPFAM" id="SSF52151">
    <property type="entry name" value="FabD/lysophospholipase-like"/>
    <property type="match status" value="1"/>
</dbReference>
<evidence type="ECO:0000256" key="10">
    <source>
        <dbReference type="ARBA" id="ARBA00023268"/>
    </source>
</evidence>
<keyword evidence="10" id="KW-0511">Multifunctional enzyme</keyword>
<evidence type="ECO:0000256" key="3">
    <source>
        <dbReference type="ARBA" id="ARBA00022450"/>
    </source>
</evidence>
<dbReference type="GO" id="GO:0004315">
    <property type="term" value="F:3-oxoacyl-[acyl-carrier-protein] synthase activity"/>
    <property type="evidence" value="ECO:0007669"/>
    <property type="project" value="InterPro"/>
</dbReference>
<dbReference type="InterPro" id="IPR014031">
    <property type="entry name" value="Ketoacyl_synth_C"/>
</dbReference>
<feature type="compositionally biased region" description="Low complexity" evidence="21">
    <location>
        <begin position="1185"/>
        <end position="1199"/>
    </location>
</feature>
<dbReference type="InterPro" id="IPR016039">
    <property type="entry name" value="Thiolase-like"/>
</dbReference>
<comment type="catalytic activity">
    <reaction evidence="13">
        <text>docosanoyl-[(phenol)carboxyphthiodiolenone synthase] + 2 (S)-methylmalonyl-CoA + 3 malonyl-CoA + 5 NADPH + 10 H(+) = C34-carboxyphthiodiolenone-[(phenol)carboxyphthiodiolenone synthase] + 5 CO2 + 5 NADP(+) + 5 CoA + 2 H2O</text>
        <dbReference type="Rhea" id="RHEA:57752"/>
        <dbReference type="Rhea" id="RHEA-COMP:14987"/>
        <dbReference type="Rhea" id="RHEA-COMP:14988"/>
        <dbReference type="ChEBI" id="CHEBI:15377"/>
        <dbReference type="ChEBI" id="CHEBI:15378"/>
        <dbReference type="ChEBI" id="CHEBI:16526"/>
        <dbReference type="ChEBI" id="CHEBI:57287"/>
        <dbReference type="ChEBI" id="CHEBI:57327"/>
        <dbReference type="ChEBI" id="CHEBI:57384"/>
        <dbReference type="ChEBI" id="CHEBI:57783"/>
        <dbReference type="ChEBI" id="CHEBI:58349"/>
        <dbReference type="ChEBI" id="CHEBI:142237"/>
        <dbReference type="ChEBI" id="CHEBI:142238"/>
        <dbReference type="EC" id="2.3.1.292"/>
    </reaction>
</comment>
<dbReference type="InterPro" id="IPR036736">
    <property type="entry name" value="ACP-like_sf"/>
</dbReference>
<dbReference type="InterPro" id="IPR029058">
    <property type="entry name" value="AB_hydrolase_fold"/>
</dbReference>
<dbReference type="InterPro" id="IPR020806">
    <property type="entry name" value="PKS_PP-bd"/>
</dbReference>
<dbReference type="PROSITE" id="PS00012">
    <property type="entry name" value="PHOSPHOPANTETHEINE"/>
    <property type="match status" value="1"/>
</dbReference>
<dbReference type="SUPFAM" id="SSF55048">
    <property type="entry name" value="Probable ACP-binding domain of malonyl-CoA ACP transacylase"/>
    <property type="match status" value="1"/>
</dbReference>
<evidence type="ECO:0000256" key="20">
    <source>
        <dbReference type="ARBA" id="ARBA00084020"/>
    </source>
</evidence>
<dbReference type="PROSITE" id="PS52004">
    <property type="entry name" value="KS3_2"/>
    <property type="match status" value="1"/>
</dbReference>
<dbReference type="Pfam" id="PF08659">
    <property type="entry name" value="KR"/>
    <property type="match status" value="1"/>
</dbReference>
<dbReference type="InterPro" id="IPR016035">
    <property type="entry name" value="Acyl_Trfase/lysoPLipase"/>
</dbReference>
<dbReference type="InterPro" id="IPR057326">
    <property type="entry name" value="KR_dom"/>
</dbReference>
<dbReference type="RefSeq" id="WP_171433341.1">
    <property type="nucleotide sequence ID" value="NZ_JABFJV010000020.1"/>
</dbReference>
<evidence type="ECO:0000256" key="6">
    <source>
        <dbReference type="ARBA" id="ARBA00022832"/>
    </source>
</evidence>
<keyword evidence="3" id="KW-0596">Phosphopantetheine</keyword>